<evidence type="ECO:0000313" key="1">
    <source>
        <dbReference type="EMBL" id="DAE24855.1"/>
    </source>
</evidence>
<proteinExistence type="predicted"/>
<protein>
    <submittedName>
        <fullName evidence="1">Uncharacterized protein</fullName>
    </submittedName>
</protein>
<name>A0A8S5R029_9CAUD</name>
<reference evidence="1" key="1">
    <citation type="journal article" date="2021" name="Proc. Natl. Acad. Sci. U.S.A.">
        <title>A Catalog of Tens of Thousands of Viruses from Human Metagenomes Reveals Hidden Associations with Chronic Diseases.</title>
        <authorList>
            <person name="Tisza M.J."/>
            <person name="Buck C.B."/>
        </authorList>
    </citation>
    <scope>NUCLEOTIDE SEQUENCE</scope>
    <source>
        <strain evidence="1">CtyhE26</strain>
    </source>
</reference>
<dbReference type="EMBL" id="BK015786">
    <property type="protein sequence ID" value="DAE24855.1"/>
    <property type="molecule type" value="Genomic_DNA"/>
</dbReference>
<sequence>MFTRTLVTAEVSVERIYKDKETGEIKKDCFEEKLSNCKTRDKAEILIEKQYKGDIVSILDIKFKLERRAMTEEQFLLNSEVKSEKIVTEAELQEMKKED</sequence>
<accession>A0A8S5R029</accession>
<organism evidence="1">
    <name type="scientific">Podoviridae sp. ctyhE26</name>
    <dbReference type="NCBI Taxonomy" id="2826594"/>
    <lineage>
        <taxon>Viruses</taxon>
        <taxon>Duplodnaviria</taxon>
        <taxon>Heunggongvirae</taxon>
        <taxon>Uroviricota</taxon>
        <taxon>Caudoviricetes</taxon>
    </lineage>
</organism>